<dbReference type="Proteomes" id="UP000095454">
    <property type="component" value="Unassembled WGS sequence"/>
</dbReference>
<feature type="transmembrane region" description="Helical" evidence="1">
    <location>
        <begin position="59"/>
        <end position="83"/>
    </location>
</feature>
<protein>
    <submittedName>
        <fullName evidence="4">Double zinc ribbon</fullName>
    </submittedName>
</protein>
<accession>A0A174MRV3</accession>
<evidence type="ECO:0000313" key="4">
    <source>
        <dbReference type="EMBL" id="CUP36409.1"/>
    </source>
</evidence>
<dbReference type="Pfam" id="PF19789">
    <property type="entry name" value="DUF6273"/>
    <property type="match status" value="1"/>
</dbReference>
<keyword evidence="1" id="KW-1133">Transmembrane helix</keyword>
<evidence type="ECO:0000256" key="1">
    <source>
        <dbReference type="SAM" id="Phobius"/>
    </source>
</evidence>
<gene>
    <name evidence="4" type="ORF">ERS852514_01808</name>
</gene>
<keyword evidence="1" id="KW-0472">Membrane</keyword>
<evidence type="ECO:0000259" key="3">
    <source>
        <dbReference type="Pfam" id="PF19789"/>
    </source>
</evidence>
<dbReference type="Pfam" id="PF13240">
    <property type="entry name" value="Zn_Ribbon_1"/>
    <property type="match status" value="1"/>
</dbReference>
<proteinExistence type="predicted"/>
<dbReference type="EMBL" id="CZAQ01000044">
    <property type="protein sequence ID" value="CUP36409.1"/>
    <property type="molecule type" value="Genomic_DNA"/>
</dbReference>
<evidence type="ECO:0000259" key="2">
    <source>
        <dbReference type="Pfam" id="PF13240"/>
    </source>
</evidence>
<feature type="domain" description="Zinc-ribbon" evidence="2">
    <location>
        <begin position="2"/>
        <end position="24"/>
    </location>
</feature>
<dbReference type="RefSeq" id="WP_055252545.1">
    <property type="nucleotide sequence ID" value="NZ_CABIXX010000044.1"/>
</dbReference>
<feature type="domain" description="DUF6273" evidence="3">
    <location>
        <begin position="190"/>
        <end position="267"/>
    </location>
</feature>
<dbReference type="AlphaFoldDB" id="A0A174MRV3"/>
<dbReference type="InterPro" id="IPR026870">
    <property type="entry name" value="Zinc_ribbon_dom"/>
</dbReference>
<reference evidence="4 5" key="1">
    <citation type="submission" date="2015-09" db="EMBL/GenBank/DDBJ databases">
        <authorList>
            <consortium name="Pathogen Informatics"/>
        </authorList>
    </citation>
    <scope>NUCLEOTIDE SEQUENCE [LARGE SCALE GENOMIC DNA]</scope>
    <source>
        <strain evidence="4 5">2789STDY5834902</strain>
    </source>
</reference>
<dbReference type="InterPro" id="IPR046240">
    <property type="entry name" value="DUF6273"/>
</dbReference>
<organism evidence="4 5">
    <name type="scientific">Collinsella aerofaciens</name>
    <dbReference type="NCBI Taxonomy" id="74426"/>
    <lineage>
        <taxon>Bacteria</taxon>
        <taxon>Bacillati</taxon>
        <taxon>Actinomycetota</taxon>
        <taxon>Coriobacteriia</taxon>
        <taxon>Coriobacteriales</taxon>
        <taxon>Coriobacteriaceae</taxon>
        <taxon>Collinsella</taxon>
    </lineage>
</organism>
<evidence type="ECO:0000313" key="5">
    <source>
        <dbReference type="Proteomes" id="UP000095454"/>
    </source>
</evidence>
<sequence length="268" mass="28682">MFCPKCGTKNIDEARFCGACGTPLAANAGMPAPRAANAYTPAPRVARVQQPAATGGKNALPLLIAGAAATFIVVVLIAVFVVVPAFNKNPFKGCQVGDVVEFGSYEQDGNTSNGKEPIEWRVLAVEGNRAFVVSQKALDVHAFNADEDDVNDWNSSDLKKWLENVFASQAFTGDEMKEINGAPTLLSVDEANKYFKSDNDRICMPTQQAVSNGAWTLDDNGPCIWWLRSPGDGSYLAAGVNADGHVVSSGYHLSFLDLAVRPALWVNL</sequence>
<keyword evidence="1" id="KW-0812">Transmembrane</keyword>
<name>A0A174MRV3_9ACTN</name>